<name>A0A392N2L1_9FABA</name>
<evidence type="ECO:0000256" key="1">
    <source>
        <dbReference type="SAM" id="MobiDB-lite"/>
    </source>
</evidence>
<protein>
    <submittedName>
        <fullName evidence="2">Retrovirus-related pol polyprotein from transposon TNT 1-94</fullName>
    </submittedName>
</protein>
<accession>A0A392N2L1</accession>
<organism evidence="2 3">
    <name type="scientific">Trifolium medium</name>
    <dbReference type="NCBI Taxonomy" id="97028"/>
    <lineage>
        <taxon>Eukaryota</taxon>
        <taxon>Viridiplantae</taxon>
        <taxon>Streptophyta</taxon>
        <taxon>Embryophyta</taxon>
        <taxon>Tracheophyta</taxon>
        <taxon>Spermatophyta</taxon>
        <taxon>Magnoliopsida</taxon>
        <taxon>eudicotyledons</taxon>
        <taxon>Gunneridae</taxon>
        <taxon>Pentapetalae</taxon>
        <taxon>rosids</taxon>
        <taxon>fabids</taxon>
        <taxon>Fabales</taxon>
        <taxon>Fabaceae</taxon>
        <taxon>Papilionoideae</taxon>
        <taxon>50 kb inversion clade</taxon>
        <taxon>NPAAA clade</taxon>
        <taxon>Hologalegina</taxon>
        <taxon>IRL clade</taxon>
        <taxon>Trifolieae</taxon>
        <taxon>Trifolium</taxon>
    </lineage>
</organism>
<feature type="region of interest" description="Disordered" evidence="1">
    <location>
        <begin position="51"/>
        <end position="75"/>
    </location>
</feature>
<dbReference type="AlphaFoldDB" id="A0A392N2L1"/>
<sequence>RSKLDPRAHKAVFLDYKPGSTPPIVPSFPTILPTPPVISDTEPLPEILFDIPQPISPTQPPEEEPQLRRSHKTRTTPQYLQDYHCNIATTEAVPISSVRYPLSNHMTYSHLSPAHRTFSLAISAITEPKTYREAIKHECWQAAINDELKALHNTHTWVLTELPANKKTIGCKRVFTVKHKADGSKGFTQTEVRGY</sequence>
<gene>
    <name evidence="2" type="ORF">A2U01_0015005</name>
</gene>
<dbReference type="Proteomes" id="UP000265520">
    <property type="component" value="Unassembled WGS sequence"/>
</dbReference>
<evidence type="ECO:0000313" key="2">
    <source>
        <dbReference type="EMBL" id="MCH94050.1"/>
    </source>
</evidence>
<keyword evidence="3" id="KW-1185">Reference proteome</keyword>
<feature type="non-terminal residue" evidence="2">
    <location>
        <position position="1"/>
    </location>
</feature>
<reference evidence="2 3" key="1">
    <citation type="journal article" date="2018" name="Front. Plant Sci.">
        <title>Red Clover (Trifolium pratense) and Zigzag Clover (T. medium) - A Picture of Genomic Similarities and Differences.</title>
        <authorList>
            <person name="Dluhosova J."/>
            <person name="Istvanek J."/>
            <person name="Nedelnik J."/>
            <person name="Repkova J."/>
        </authorList>
    </citation>
    <scope>NUCLEOTIDE SEQUENCE [LARGE SCALE GENOMIC DNA]</scope>
    <source>
        <strain evidence="3">cv. 10/8</strain>
        <tissue evidence="2">Leaf</tissue>
    </source>
</reference>
<dbReference type="EMBL" id="LXQA010026360">
    <property type="protein sequence ID" value="MCH94050.1"/>
    <property type="molecule type" value="Genomic_DNA"/>
</dbReference>
<comment type="caution">
    <text evidence="2">The sequence shown here is derived from an EMBL/GenBank/DDBJ whole genome shotgun (WGS) entry which is preliminary data.</text>
</comment>
<proteinExistence type="predicted"/>
<evidence type="ECO:0000313" key="3">
    <source>
        <dbReference type="Proteomes" id="UP000265520"/>
    </source>
</evidence>